<evidence type="ECO:0000313" key="4">
    <source>
        <dbReference type="Proteomes" id="UP000284824"/>
    </source>
</evidence>
<dbReference type="InterPro" id="IPR029058">
    <property type="entry name" value="AB_hydrolase_fold"/>
</dbReference>
<sequence length="352" mass="36885">MWKLPSTVARGFDTVTRLSGVLPVGMRTAAELLIGASRHGARAGPAGTGGRPDRDPAPAETVSFVEGRLDGSAATTLAYRRQGTGEPVVLLHGIGQDLHAWDLVVPLIAAEREVIVLDLPGFGRSPDLPDGTPRDLPTMVAALEAVFTTLGVRRPHVVGHSLGGLIALRLAQAGLARSVTALAPAGFWNEVERRYAFAVLTTARQLARLPDTVVERMAGTAVGRAALTGTLYGRADSCAPDTLVACLHSLRQSVAFQATLRAGRAPDLFTGTIPDIPVTIAWGTCDRILPGRQAARVTAVIPHARLVELPGCGHVPMNDAPDQVARLIVRSTADGHAARAGQPRGRRAACAS</sequence>
<dbReference type="InterPro" id="IPR000073">
    <property type="entry name" value="AB_hydrolase_1"/>
</dbReference>
<dbReference type="Proteomes" id="UP000284824">
    <property type="component" value="Unassembled WGS sequence"/>
</dbReference>
<protein>
    <submittedName>
        <fullName evidence="3">Alpha-beta hydrolase superfamily lysophospholipase</fullName>
    </submittedName>
</protein>
<evidence type="ECO:0000256" key="1">
    <source>
        <dbReference type="SAM" id="MobiDB-lite"/>
    </source>
</evidence>
<feature type="domain" description="AB hydrolase-1" evidence="2">
    <location>
        <begin position="88"/>
        <end position="326"/>
    </location>
</feature>
<dbReference type="SUPFAM" id="SSF53474">
    <property type="entry name" value="alpha/beta-Hydrolases"/>
    <property type="match status" value="1"/>
</dbReference>
<keyword evidence="3" id="KW-0378">Hydrolase</keyword>
<dbReference type="Pfam" id="PF12697">
    <property type="entry name" value="Abhydrolase_6"/>
    <property type="match status" value="1"/>
</dbReference>
<dbReference type="AlphaFoldDB" id="A0A438MAF0"/>
<dbReference type="PANTHER" id="PTHR43689">
    <property type="entry name" value="HYDROLASE"/>
    <property type="match status" value="1"/>
</dbReference>
<proteinExistence type="predicted"/>
<dbReference type="Gene3D" id="3.40.50.1820">
    <property type="entry name" value="alpha/beta hydrolase"/>
    <property type="match status" value="1"/>
</dbReference>
<feature type="region of interest" description="Disordered" evidence="1">
    <location>
        <begin position="40"/>
        <end position="59"/>
    </location>
</feature>
<dbReference type="RefSeq" id="WP_241564256.1">
    <property type="nucleotide sequence ID" value="NZ_SAUN01000001.1"/>
</dbReference>
<dbReference type="EMBL" id="SAUN01000001">
    <property type="protein sequence ID" value="RVX42693.1"/>
    <property type="molecule type" value="Genomic_DNA"/>
</dbReference>
<dbReference type="GO" id="GO:0016787">
    <property type="term" value="F:hydrolase activity"/>
    <property type="evidence" value="ECO:0007669"/>
    <property type="project" value="UniProtKB-KW"/>
</dbReference>
<name>A0A438MAF0_9ACTN</name>
<dbReference type="PANTHER" id="PTHR43689:SF8">
    <property type="entry name" value="ALPHA_BETA-HYDROLASES SUPERFAMILY PROTEIN"/>
    <property type="match status" value="1"/>
</dbReference>
<reference evidence="3 4" key="1">
    <citation type="submission" date="2019-01" db="EMBL/GenBank/DDBJ databases">
        <title>Sequencing the genomes of 1000 actinobacteria strains.</title>
        <authorList>
            <person name="Klenk H.-P."/>
        </authorList>
    </citation>
    <scope>NUCLEOTIDE SEQUENCE [LARGE SCALE GENOMIC DNA]</scope>
    <source>
        <strain evidence="3 4">DSM 43925</strain>
    </source>
</reference>
<accession>A0A438MAF0</accession>
<dbReference type="PRINTS" id="PR00111">
    <property type="entry name" value="ABHYDROLASE"/>
</dbReference>
<evidence type="ECO:0000313" key="3">
    <source>
        <dbReference type="EMBL" id="RVX42693.1"/>
    </source>
</evidence>
<comment type="caution">
    <text evidence="3">The sequence shown here is derived from an EMBL/GenBank/DDBJ whole genome shotgun (WGS) entry which is preliminary data.</text>
</comment>
<evidence type="ECO:0000259" key="2">
    <source>
        <dbReference type="Pfam" id="PF12697"/>
    </source>
</evidence>
<organism evidence="3 4">
    <name type="scientific">Nonomuraea polychroma</name>
    <dbReference type="NCBI Taxonomy" id="46176"/>
    <lineage>
        <taxon>Bacteria</taxon>
        <taxon>Bacillati</taxon>
        <taxon>Actinomycetota</taxon>
        <taxon>Actinomycetes</taxon>
        <taxon>Streptosporangiales</taxon>
        <taxon>Streptosporangiaceae</taxon>
        <taxon>Nonomuraea</taxon>
    </lineage>
</organism>
<gene>
    <name evidence="3" type="ORF">EDD27_5337</name>
</gene>
<keyword evidence="4" id="KW-1185">Reference proteome</keyword>